<dbReference type="Proteomes" id="UP000265618">
    <property type="component" value="Unassembled WGS sequence"/>
</dbReference>
<dbReference type="Gene3D" id="2.60.40.1120">
    <property type="entry name" value="Carboxypeptidase-like, regulatory domain"/>
    <property type="match status" value="1"/>
</dbReference>
<comment type="caution">
    <text evidence="1">The sequence shown here is derived from an EMBL/GenBank/DDBJ whole genome shotgun (WGS) entry which is preliminary data.</text>
</comment>
<evidence type="ECO:0000313" key="2">
    <source>
        <dbReference type="Proteomes" id="UP000265618"/>
    </source>
</evidence>
<reference evidence="1 2" key="1">
    <citation type="journal article" date="2018" name="PLoS ONE">
        <title>The draft genome of Kipferlia bialata reveals reductive genome evolution in fornicate parasites.</title>
        <authorList>
            <person name="Tanifuji G."/>
            <person name="Takabayashi S."/>
            <person name="Kume K."/>
            <person name="Takagi M."/>
            <person name="Nakayama T."/>
            <person name="Kamikawa R."/>
            <person name="Inagaki Y."/>
            <person name="Hashimoto T."/>
        </authorList>
    </citation>
    <scope>NUCLEOTIDE SEQUENCE [LARGE SCALE GENOMIC DNA]</scope>
    <source>
        <strain evidence="1">NY0173</strain>
    </source>
</reference>
<accession>A0A9K3GIR6</accession>
<dbReference type="InterPro" id="IPR008969">
    <property type="entry name" value="CarboxyPept-like_regulatory"/>
</dbReference>
<gene>
    <name evidence="1" type="ORF">KIPB_005037</name>
</gene>
<name>A0A9K3GIR6_9EUKA</name>
<proteinExistence type="predicted"/>
<dbReference type="SUPFAM" id="SSF49464">
    <property type="entry name" value="Carboxypeptidase regulatory domain-like"/>
    <property type="match status" value="2"/>
</dbReference>
<feature type="non-terminal residue" evidence="1">
    <location>
        <position position="1"/>
    </location>
</feature>
<keyword evidence="2" id="KW-1185">Reference proteome</keyword>
<sequence length="818" mass="86181">PHRPRPRLWHHNHLSGVSGVIIVLDGNSTDAPETDVNGAFSLPAYAGTDLDIVFVPPVIDQLAEIAETGLTIADCEAYLLNVVMPCATQTLCLDLSLDCPADPIAGVDVVLKDASGSEVGMLVSTDTIGNACSVIYDPIVNPAGSSSVPLELVTAVFSIDECDYEREVWLGCGVTLACLDVCECEGDCITSFAGTVLNSAGAPIENVSVSVGGQTGSTDANGNYFFPSDMPVVSTAVLFTPPTDSGYAPFDTIVEFGESMCTVSLLDVILDCDITPAVCLTFTDECGMLVSGIDVTATATPGEPFTGSTGGNGFVCFSYGDLHDSDVTLSWDNSGYNECGCLVTPLFCGIQEFDIDLTCRERGLHVNVSLADPYLSLNPVENAVVTWTDVADSGNSGSATTNFEGLASTWTALPAPGVMYNIEVDIPVDFGMFDTYTIPNGPFQLMCCELQEHAVVVPCGGQEVCVIIGPLCEDTTGFYTGVDVYYYQPCTGELLGTSVTGDSFATTGCLTLPDGDASVLNTIGISYFDDGQPYDAIVPILCGRTEQCFEECVRILSGTVTDSDSGLGIAGVMVTVEGTGLVGFTDAAGFYMIEGLDEDNLLPGYTITFSKAGYTTVMVTDVLMPECAIVVEDVSLTPTGTPACDCEISLEDGLLLDQADNSELCGYRVGLCITGPDGDGNYDVLVELYLDEKDNRCGLSHFTVASSVDGAITNPYGCADNDPLTGNNNDVVYLTDLMEYPPLGPFDTGFKMDAETGCIDDFEPDGGTEYVMFQTDQLIDLIIIAKTGAGHESIKVTMDKLGNGTLNCDIVPTNNNNA</sequence>
<protein>
    <recommendedName>
        <fullName evidence="3">Carboxypeptidase regulatory-like domain-containing protein</fullName>
    </recommendedName>
</protein>
<dbReference type="EMBL" id="BDIP01001140">
    <property type="protein sequence ID" value="GIQ83681.1"/>
    <property type="molecule type" value="Genomic_DNA"/>
</dbReference>
<organism evidence="1 2">
    <name type="scientific">Kipferlia bialata</name>
    <dbReference type="NCBI Taxonomy" id="797122"/>
    <lineage>
        <taxon>Eukaryota</taxon>
        <taxon>Metamonada</taxon>
        <taxon>Carpediemonas-like organisms</taxon>
        <taxon>Kipferlia</taxon>
    </lineage>
</organism>
<dbReference type="AlphaFoldDB" id="A0A9K3GIR6"/>
<dbReference type="Pfam" id="PF13620">
    <property type="entry name" value="CarboxypepD_reg"/>
    <property type="match status" value="1"/>
</dbReference>
<evidence type="ECO:0008006" key="3">
    <source>
        <dbReference type="Google" id="ProtNLM"/>
    </source>
</evidence>
<evidence type="ECO:0000313" key="1">
    <source>
        <dbReference type="EMBL" id="GIQ83681.1"/>
    </source>
</evidence>